<dbReference type="KEGG" id="loi:92359246"/>
<dbReference type="RefSeq" id="XP_067060864.1">
    <property type="nucleotide sequence ID" value="XM_067205312.1"/>
</dbReference>
<proteinExistence type="predicted"/>
<dbReference type="AlphaFoldDB" id="A0A836FYN3"/>
<reference evidence="1 2" key="1">
    <citation type="submission" date="2021-02" db="EMBL/GenBank/DDBJ databases">
        <title>Leishmania (Mundinia) orientalis Genome sequencing and assembly.</title>
        <authorList>
            <person name="Almutairi H."/>
            <person name="Gatherer D."/>
        </authorList>
    </citation>
    <scope>NUCLEOTIDE SEQUENCE [LARGE SCALE GENOMIC DNA]</scope>
    <source>
        <strain evidence="1">LSCM4</strain>
    </source>
</reference>
<accession>A0A836FYN3</accession>
<evidence type="ECO:0000313" key="2">
    <source>
        <dbReference type="Proteomes" id="UP000674143"/>
    </source>
</evidence>
<name>A0A836FYN3_9TRYP</name>
<sequence length="178" mass="19106">MTAVTPETSTCSPRWALPFSLLFGGGEGVPTSPSPAPSGTHYEPAIARVLQRNAPYEEDVNVVALFTVAMRAPESFQWRATPHALTPITVPPLFVCRRRGLREGREKENLRAACAGAKGRSQGAFREDGAAAAHSFKSREKGTLAPCSSNPSNVAIMHPFATHTAWCCVALQRSSQCV</sequence>
<gene>
    <name evidence="1" type="ORF">LSCM4_03300</name>
</gene>
<organism evidence="1 2">
    <name type="scientific">Leishmania orientalis</name>
    <dbReference type="NCBI Taxonomy" id="2249476"/>
    <lineage>
        <taxon>Eukaryota</taxon>
        <taxon>Discoba</taxon>
        <taxon>Euglenozoa</taxon>
        <taxon>Kinetoplastea</taxon>
        <taxon>Metakinetoplastina</taxon>
        <taxon>Trypanosomatida</taxon>
        <taxon>Trypanosomatidae</taxon>
        <taxon>Leishmaniinae</taxon>
        <taxon>Leishmania</taxon>
    </lineage>
</organism>
<dbReference type="EMBL" id="JAFHLR010000031">
    <property type="protein sequence ID" value="KAG5471747.1"/>
    <property type="molecule type" value="Genomic_DNA"/>
</dbReference>
<keyword evidence="2" id="KW-1185">Reference proteome</keyword>
<evidence type="ECO:0000313" key="1">
    <source>
        <dbReference type="EMBL" id="KAG5471747.1"/>
    </source>
</evidence>
<protein>
    <submittedName>
        <fullName evidence="1">Uncharacterized protein</fullName>
    </submittedName>
</protein>
<dbReference type="GeneID" id="92359246"/>
<dbReference type="Proteomes" id="UP000674143">
    <property type="component" value="Chromosome 31"/>
</dbReference>
<comment type="caution">
    <text evidence="1">The sequence shown here is derived from an EMBL/GenBank/DDBJ whole genome shotgun (WGS) entry which is preliminary data.</text>
</comment>